<dbReference type="AlphaFoldDB" id="C1H6E7"/>
<feature type="compositionally biased region" description="Basic residues" evidence="1">
    <location>
        <begin position="37"/>
        <end position="46"/>
    </location>
</feature>
<organism evidence="2 3">
    <name type="scientific">Paracoccidioides lutzii (strain ATCC MYA-826 / Pb01)</name>
    <name type="common">Paracoccidioides brasiliensis</name>
    <dbReference type="NCBI Taxonomy" id="502779"/>
    <lineage>
        <taxon>Eukaryota</taxon>
        <taxon>Fungi</taxon>
        <taxon>Dikarya</taxon>
        <taxon>Ascomycota</taxon>
        <taxon>Pezizomycotina</taxon>
        <taxon>Eurotiomycetes</taxon>
        <taxon>Eurotiomycetidae</taxon>
        <taxon>Onygenales</taxon>
        <taxon>Ajellomycetaceae</taxon>
        <taxon>Paracoccidioides</taxon>
    </lineage>
</organism>
<dbReference type="EMBL" id="KN294009">
    <property type="protein sequence ID" value="EEH35291.1"/>
    <property type="molecule type" value="Genomic_DNA"/>
</dbReference>
<name>C1H6E7_PARBA</name>
<sequence length="79" mass="8965">MPQIPPIVSISASEQRPKNVVSVTLREQEEVGLQRGRNAKSRRKSKKQEPSLSQSRACCPGRWMFRDIIGMEEVERGAE</sequence>
<evidence type="ECO:0000256" key="1">
    <source>
        <dbReference type="SAM" id="MobiDB-lite"/>
    </source>
</evidence>
<protein>
    <submittedName>
        <fullName evidence="2">Uncharacterized protein</fullName>
    </submittedName>
</protein>
<dbReference type="RefSeq" id="XP_002791599.1">
    <property type="nucleotide sequence ID" value="XM_002791553.1"/>
</dbReference>
<evidence type="ECO:0000313" key="2">
    <source>
        <dbReference type="EMBL" id="EEH35291.1"/>
    </source>
</evidence>
<dbReference type="Proteomes" id="UP000002059">
    <property type="component" value="Partially assembled WGS sequence"/>
</dbReference>
<reference evidence="2 3" key="1">
    <citation type="journal article" date="2011" name="PLoS Genet.">
        <title>Comparative genomic analysis of human fungal pathogens causing paracoccidioidomycosis.</title>
        <authorList>
            <person name="Desjardins C.A."/>
            <person name="Champion M.D."/>
            <person name="Holder J.W."/>
            <person name="Muszewska A."/>
            <person name="Goldberg J."/>
            <person name="Bailao A.M."/>
            <person name="Brigido M.M."/>
            <person name="Ferreira M.E."/>
            <person name="Garcia A.M."/>
            <person name="Grynberg M."/>
            <person name="Gujja S."/>
            <person name="Heiman D.I."/>
            <person name="Henn M.R."/>
            <person name="Kodira C.D."/>
            <person name="Leon-Narvaez H."/>
            <person name="Longo L.V."/>
            <person name="Ma L.J."/>
            <person name="Malavazi I."/>
            <person name="Matsuo A.L."/>
            <person name="Morais F.V."/>
            <person name="Pereira M."/>
            <person name="Rodriguez-Brito S."/>
            <person name="Sakthikumar S."/>
            <person name="Salem-Izacc S.M."/>
            <person name="Sykes S.M."/>
            <person name="Teixeira M.M."/>
            <person name="Vallejo M.C."/>
            <person name="Walter M.E."/>
            <person name="Yandava C."/>
            <person name="Young S."/>
            <person name="Zeng Q."/>
            <person name="Zucker J."/>
            <person name="Felipe M.S."/>
            <person name="Goldman G.H."/>
            <person name="Haas B.J."/>
            <person name="McEwen J.G."/>
            <person name="Nino-Vega G."/>
            <person name="Puccia R."/>
            <person name="San-Blas G."/>
            <person name="Soares C.M."/>
            <person name="Birren B.W."/>
            <person name="Cuomo C.A."/>
        </authorList>
    </citation>
    <scope>NUCLEOTIDE SEQUENCE [LARGE SCALE GENOMIC DNA]</scope>
    <source>
        <strain evidence="3">ATCC MYA-826 / Pb01</strain>
    </source>
</reference>
<accession>C1H6E7</accession>
<dbReference type="KEGG" id="pbl:PAAG_06338"/>
<feature type="region of interest" description="Disordered" evidence="1">
    <location>
        <begin position="1"/>
        <end position="57"/>
    </location>
</feature>
<dbReference type="HOGENOM" id="CLU_2606651_0_0_1"/>
<dbReference type="GeneID" id="9094991"/>
<evidence type="ECO:0000313" key="3">
    <source>
        <dbReference type="Proteomes" id="UP000002059"/>
    </source>
</evidence>
<proteinExistence type="predicted"/>
<gene>
    <name evidence="2" type="ORF">PAAG_06338</name>
</gene>
<keyword evidence="3" id="KW-1185">Reference proteome</keyword>
<dbReference type="VEuPathDB" id="FungiDB:PAAG_06338"/>